<organism evidence="3 4">
    <name type="scientific">Levilactobacillus bambusae</name>
    <dbReference type="NCBI Taxonomy" id="2024736"/>
    <lineage>
        <taxon>Bacteria</taxon>
        <taxon>Bacillati</taxon>
        <taxon>Bacillota</taxon>
        <taxon>Bacilli</taxon>
        <taxon>Lactobacillales</taxon>
        <taxon>Lactobacillaceae</taxon>
        <taxon>Levilactobacillus</taxon>
    </lineage>
</organism>
<dbReference type="Pfam" id="PF03237">
    <property type="entry name" value="Terminase_6N"/>
    <property type="match status" value="1"/>
</dbReference>
<accession>A0A2V1N389</accession>
<dbReference type="Proteomes" id="UP000245080">
    <property type="component" value="Unassembled WGS sequence"/>
</dbReference>
<proteinExistence type="predicted"/>
<evidence type="ECO:0000313" key="3">
    <source>
        <dbReference type="EMBL" id="PWG00968.1"/>
    </source>
</evidence>
<dbReference type="InterPro" id="IPR052380">
    <property type="entry name" value="Viral_DNA_packaging_terminase"/>
</dbReference>
<dbReference type="InterPro" id="IPR035421">
    <property type="entry name" value="Terminase_6C"/>
</dbReference>
<gene>
    <name evidence="3" type="ORF">DCM90_01975</name>
</gene>
<name>A0A2V1N389_9LACO</name>
<dbReference type="Gene3D" id="3.30.420.280">
    <property type="match status" value="1"/>
</dbReference>
<evidence type="ECO:0000256" key="1">
    <source>
        <dbReference type="ARBA" id="ARBA00022612"/>
    </source>
</evidence>
<protein>
    <submittedName>
        <fullName evidence="3">PBSX family phage terminase large subunit</fullName>
    </submittedName>
</protein>
<feature type="domain" description="Terminase large subunit gp17-like C-terminal" evidence="2">
    <location>
        <begin position="332"/>
        <end position="405"/>
    </location>
</feature>
<dbReference type="PANTHER" id="PTHR39184:SF1">
    <property type="entry name" value="PBSX PHAGE TERMINASE LARGE SUBUNIT"/>
    <property type="match status" value="1"/>
</dbReference>
<dbReference type="Pfam" id="PF17289">
    <property type="entry name" value="Terminase_6C"/>
    <property type="match status" value="1"/>
</dbReference>
<dbReference type="Gene3D" id="3.40.50.300">
    <property type="entry name" value="P-loop containing nucleotide triphosphate hydrolases"/>
    <property type="match status" value="1"/>
</dbReference>
<keyword evidence="1" id="KW-1188">Viral release from host cell</keyword>
<dbReference type="NCBIfam" id="TIGR01547">
    <property type="entry name" value="phage_term_2"/>
    <property type="match status" value="1"/>
</dbReference>
<keyword evidence="4" id="KW-1185">Reference proteome</keyword>
<dbReference type="InterPro" id="IPR027417">
    <property type="entry name" value="P-loop_NTPase"/>
</dbReference>
<reference evidence="3 4" key="1">
    <citation type="journal article" date="2018" name="Int. J. Syst. Evol. Microbiol.">
        <title>Lactobacillus bambusae sp. nov., isolated from a traditional fermented Ma-bamboo shoots of Taiwan.</title>
        <authorList>
            <person name="Wang L.-T."/>
        </authorList>
    </citation>
    <scope>NUCLEOTIDE SEQUENCE [LARGE SCALE GENOMIC DNA]</scope>
    <source>
        <strain evidence="3 4">BS-W1</strain>
    </source>
</reference>
<dbReference type="InterPro" id="IPR006437">
    <property type="entry name" value="Phage_terminase_lsu"/>
</dbReference>
<dbReference type="RefSeq" id="WP_109249681.1">
    <property type="nucleotide sequence ID" value="NZ_QCXQ01000001.1"/>
</dbReference>
<evidence type="ECO:0000259" key="2">
    <source>
        <dbReference type="Pfam" id="PF17289"/>
    </source>
</evidence>
<dbReference type="EMBL" id="QCXQ01000001">
    <property type="protein sequence ID" value="PWG00968.1"/>
    <property type="molecule type" value="Genomic_DNA"/>
</dbReference>
<sequence length="424" mass="48571">MLQRRQFPFKPFSIKQLQVLSWWQDPATADNKALICDGSVRAGKTLIMSMSYVLWSMTKFNHQQFGIAGKTIGSLRRNVIRTLVTMLEGRGYNVKDSRTDNMLTITYGNTTNRYYLFGGKDESSQDLVQGLTAAGFFFDEVALMPESFVNQALARCNIEGSKYWFNCNPAGPFHWFKTGWVDQLEDKRALHIHFTMEDNPANSAQTLADYQRLYDGVFYQRYILGEWVLADGIVYDNFDKQTMVADAPEGIAKRYCISVDYGTQNPTVFLLWGLYDGVWWCLKEYYYDGRHSPKQKTDEQYADDFLKFMGNLKCTVIVDPSAASFIAVLRSRGVHVEKAKNDVLDGIRLTQTAMNTGKVMFTPRLTNLFKELASYAWDQKASERGEDKVIKQHDHACDAVRYFVVRALGINGKVKPKVKPKLFR</sequence>
<dbReference type="AlphaFoldDB" id="A0A2V1N389"/>
<evidence type="ECO:0000313" key="4">
    <source>
        <dbReference type="Proteomes" id="UP000245080"/>
    </source>
</evidence>
<dbReference type="OrthoDB" id="4498710at2"/>
<dbReference type="PANTHER" id="PTHR39184">
    <property type="match status" value="1"/>
</dbReference>
<comment type="caution">
    <text evidence="3">The sequence shown here is derived from an EMBL/GenBank/DDBJ whole genome shotgun (WGS) entry which is preliminary data.</text>
</comment>